<sequence length="186" mass="20053">MTAPDQPLRADARRNREAVLDAASALFAQHGGDVQMNDIAERAGVGVGTLYRHFSDKQSLQAAIIGRRFAAVAGLAERAEKIDDPWAALEAVLRGYLEAADADAGFRFSILSPIEPAWDDIVREKAGFAASVARITQRAADAGLVRSDFTADDFILLTRGAMANMGGEHEGWRRFLALALEGVRVT</sequence>
<keyword evidence="1" id="KW-0805">Transcription regulation</keyword>
<dbReference type="InterPro" id="IPR049445">
    <property type="entry name" value="TetR_SbtR-like_C"/>
</dbReference>
<evidence type="ECO:0000313" key="7">
    <source>
        <dbReference type="Proteomes" id="UP000293995"/>
    </source>
</evidence>
<gene>
    <name evidence="6" type="ORF">ET475_05895</name>
</gene>
<dbReference type="EMBL" id="CP035494">
    <property type="protein sequence ID" value="QAY59563.1"/>
    <property type="molecule type" value="Genomic_DNA"/>
</dbReference>
<dbReference type="InterPro" id="IPR001647">
    <property type="entry name" value="HTH_TetR"/>
</dbReference>
<evidence type="ECO:0000256" key="4">
    <source>
        <dbReference type="PROSITE-ProRule" id="PRU00335"/>
    </source>
</evidence>
<dbReference type="InterPro" id="IPR036271">
    <property type="entry name" value="Tet_transcr_reg_TetR-rel_C_sf"/>
</dbReference>
<keyword evidence="2 4" id="KW-0238">DNA-binding</keyword>
<protein>
    <submittedName>
        <fullName evidence="6">TetR/AcrR family transcriptional regulator</fullName>
    </submittedName>
</protein>
<evidence type="ECO:0000313" key="6">
    <source>
        <dbReference type="EMBL" id="QAY59563.1"/>
    </source>
</evidence>
<dbReference type="PANTHER" id="PTHR30055:SF234">
    <property type="entry name" value="HTH-TYPE TRANSCRIPTIONAL REGULATOR BETI"/>
    <property type="match status" value="1"/>
</dbReference>
<dbReference type="Gene3D" id="1.10.357.10">
    <property type="entry name" value="Tetracycline Repressor, domain 2"/>
    <property type="match status" value="1"/>
</dbReference>
<feature type="domain" description="HTH tetR-type" evidence="5">
    <location>
        <begin position="13"/>
        <end position="72"/>
    </location>
</feature>
<keyword evidence="7" id="KW-1185">Reference proteome</keyword>
<feature type="DNA-binding region" description="H-T-H motif" evidence="4">
    <location>
        <begin position="35"/>
        <end position="54"/>
    </location>
</feature>
<dbReference type="Proteomes" id="UP000293995">
    <property type="component" value="Chromosome"/>
</dbReference>
<dbReference type="KEGG" id="mprt:ET475_05895"/>
<dbReference type="RefSeq" id="WP_129387131.1">
    <property type="nucleotide sequence ID" value="NZ_CP035494.1"/>
</dbReference>
<accession>A0A4P6EDZ5</accession>
<evidence type="ECO:0000256" key="3">
    <source>
        <dbReference type="ARBA" id="ARBA00023163"/>
    </source>
</evidence>
<reference evidence="6 7" key="1">
    <citation type="submission" date="2019-01" db="EMBL/GenBank/DDBJ databases">
        <title>Genome sequencing of strain DFW100M-13.</title>
        <authorList>
            <person name="Heo J."/>
            <person name="Kim S.-J."/>
            <person name="Kim J.-S."/>
            <person name="Hong S.-B."/>
            <person name="Kwon S.-W."/>
        </authorList>
    </citation>
    <scope>NUCLEOTIDE SEQUENCE [LARGE SCALE GENOMIC DNA]</scope>
    <source>
        <strain evidence="6 7">DFW100M-13</strain>
    </source>
</reference>
<dbReference type="PROSITE" id="PS50977">
    <property type="entry name" value="HTH_TETR_2"/>
    <property type="match status" value="1"/>
</dbReference>
<evidence type="ECO:0000259" key="5">
    <source>
        <dbReference type="PROSITE" id="PS50977"/>
    </source>
</evidence>
<dbReference type="PANTHER" id="PTHR30055">
    <property type="entry name" value="HTH-TYPE TRANSCRIPTIONAL REGULATOR RUTR"/>
    <property type="match status" value="1"/>
</dbReference>
<dbReference type="GO" id="GO:0000976">
    <property type="term" value="F:transcription cis-regulatory region binding"/>
    <property type="evidence" value="ECO:0007669"/>
    <property type="project" value="TreeGrafter"/>
</dbReference>
<dbReference type="InterPro" id="IPR050109">
    <property type="entry name" value="HTH-type_TetR-like_transc_reg"/>
</dbReference>
<evidence type="ECO:0000256" key="1">
    <source>
        <dbReference type="ARBA" id="ARBA00023015"/>
    </source>
</evidence>
<dbReference type="PRINTS" id="PR00455">
    <property type="entry name" value="HTHTETR"/>
</dbReference>
<evidence type="ECO:0000256" key="2">
    <source>
        <dbReference type="ARBA" id="ARBA00023125"/>
    </source>
</evidence>
<dbReference type="OrthoDB" id="3192968at2"/>
<organism evidence="6 7">
    <name type="scientific">Microbacterium protaetiae</name>
    <dbReference type="NCBI Taxonomy" id="2509458"/>
    <lineage>
        <taxon>Bacteria</taxon>
        <taxon>Bacillati</taxon>
        <taxon>Actinomycetota</taxon>
        <taxon>Actinomycetes</taxon>
        <taxon>Micrococcales</taxon>
        <taxon>Microbacteriaceae</taxon>
        <taxon>Microbacterium</taxon>
    </lineage>
</organism>
<dbReference type="GO" id="GO:0003700">
    <property type="term" value="F:DNA-binding transcription factor activity"/>
    <property type="evidence" value="ECO:0007669"/>
    <property type="project" value="TreeGrafter"/>
</dbReference>
<dbReference type="Pfam" id="PF00440">
    <property type="entry name" value="TetR_N"/>
    <property type="match status" value="1"/>
</dbReference>
<name>A0A4P6EDZ5_9MICO</name>
<dbReference type="SUPFAM" id="SSF46689">
    <property type="entry name" value="Homeodomain-like"/>
    <property type="match status" value="1"/>
</dbReference>
<dbReference type="AlphaFoldDB" id="A0A4P6EDZ5"/>
<keyword evidence="3" id="KW-0804">Transcription</keyword>
<proteinExistence type="predicted"/>
<dbReference type="InterPro" id="IPR009057">
    <property type="entry name" value="Homeodomain-like_sf"/>
</dbReference>
<dbReference type="Pfam" id="PF21597">
    <property type="entry name" value="TetR_C_43"/>
    <property type="match status" value="1"/>
</dbReference>
<dbReference type="SUPFAM" id="SSF48498">
    <property type="entry name" value="Tetracyclin repressor-like, C-terminal domain"/>
    <property type="match status" value="1"/>
</dbReference>